<feature type="domain" description="Putative DNA-binding" evidence="1">
    <location>
        <begin position="7"/>
        <end position="99"/>
    </location>
</feature>
<accession>A0A8J3CNM6</accession>
<evidence type="ECO:0000259" key="1">
    <source>
        <dbReference type="Pfam" id="PF09836"/>
    </source>
</evidence>
<gene>
    <name evidence="2" type="ORF">GCM10009007_13190</name>
</gene>
<dbReference type="EMBL" id="BMZG01000006">
    <property type="protein sequence ID" value="GHA73537.1"/>
    <property type="molecule type" value="Genomic_DNA"/>
</dbReference>
<name>A0A8J3CNM6_9BURK</name>
<proteinExistence type="predicted"/>
<dbReference type="Pfam" id="PF09836">
    <property type="entry name" value="DUF2063"/>
    <property type="match status" value="1"/>
</dbReference>
<dbReference type="InterPro" id="IPR044922">
    <property type="entry name" value="DUF2063_N_sf"/>
</dbReference>
<keyword evidence="3" id="KW-1185">Reference proteome</keyword>
<evidence type="ECO:0000313" key="2">
    <source>
        <dbReference type="EMBL" id="GHA73537.1"/>
    </source>
</evidence>
<dbReference type="RefSeq" id="WP_189493154.1">
    <property type="nucleotide sequence ID" value="NZ_BMZG01000006.1"/>
</dbReference>
<reference evidence="2" key="2">
    <citation type="submission" date="2020-09" db="EMBL/GenBank/DDBJ databases">
        <authorList>
            <person name="Sun Q."/>
            <person name="Kim S."/>
        </authorList>
    </citation>
    <scope>NUCLEOTIDE SEQUENCE</scope>
    <source>
        <strain evidence="2">KCTC 32501</strain>
    </source>
</reference>
<dbReference type="InterPro" id="IPR018640">
    <property type="entry name" value="DUF2063"/>
</dbReference>
<reference evidence="2" key="1">
    <citation type="journal article" date="2014" name="Int. J. Syst. Evol. Microbiol.">
        <title>Complete genome sequence of Corynebacterium casei LMG S-19264T (=DSM 44701T), isolated from a smear-ripened cheese.</title>
        <authorList>
            <consortium name="US DOE Joint Genome Institute (JGI-PGF)"/>
            <person name="Walter F."/>
            <person name="Albersmeier A."/>
            <person name="Kalinowski J."/>
            <person name="Ruckert C."/>
        </authorList>
    </citation>
    <scope>NUCLEOTIDE SEQUENCE</scope>
    <source>
        <strain evidence="2">KCTC 32501</strain>
    </source>
</reference>
<evidence type="ECO:0000313" key="3">
    <source>
        <dbReference type="Proteomes" id="UP000614287"/>
    </source>
</evidence>
<comment type="caution">
    <text evidence="2">The sequence shown here is derived from an EMBL/GenBank/DDBJ whole genome shotgun (WGS) entry which is preliminary data.</text>
</comment>
<sequence>MSLHYEQARFARWVTQLATDEAQTGEALVSGSVTVARGLAAYQNNLRLAWRNALAATFPVMVQLIGEDGFTLSARDYAQAYPSQSGDLNEFGQYFPQFMADYEPLAAYPYLSDVARLEWLWHGAHYAANHTSLRVEDLMAHGAEDWLSAQVRFAPSACLFEANHAAVSIWLAHQAQADLSSLQVHQREFAIVYRPVWRVEVRLIDEAAFVFLQALRAGATFEEAFAMVDEMNLSLDVVALLPVLIDAGIWCDIVWTN</sequence>
<protein>
    <submittedName>
        <fullName evidence="2">DUF2063 domain-containing protein</fullName>
    </submittedName>
</protein>
<organism evidence="2 3">
    <name type="scientific">Formosimonas limnophila</name>
    <dbReference type="NCBI Taxonomy" id="1384487"/>
    <lineage>
        <taxon>Bacteria</taxon>
        <taxon>Pseudomonadati</taxon>
        <taxon>Pseudomonadota</taxon>
        <taxon>Betaproteobacteria</taxon>
        <taxon>Burkholderiales</taxon>
        <taxon>Burkholderiaceae</taxon>
        <taxon>Formosimonas</taxon>
    </lineage>
</organism>
<dbReference type="Proteomes" id="UP000614287">
    <property type="component" value="Unassembled WGS sequence"/>
</dbReference>
<dbReference type="Gene3D" id="1.10.150.690">
    <property type="entry name" value="DUF2063"/>
    <property type="match status" value="1"/>
</dbReference>
<dbReference type="AlphaFoldDB" id="A0A8J3CNM6"/>